<comment type="similarity">
    <text evidence="1 5">Belongs to the iron/ascorbate-dependent oxidoreductase family.</text>
</comment>
<dbReference type="OrthoDB" id="288590at2759"/>
<dbReference type="Gene3D" id="2.60.120.330">
    <property type="entry name" value="B-lactam Antibiotic, Isopenicillin N Synthase, Chain"/>
    <property type="match status" value="1"/>
</dbReference>
<dbReference type="InterPro" id="IPR050295">
    <property type="entry name" value="Plant_2OG-oxidoreductases"/>
</dbReference>
<accession>A0A7J0ESZ1</accession>
<evidence type="ECO:0000256" key="3">
    <source>
        <dbReference type="ARBA" id="ARBA00023002"/>
    </source>
</evidence>
<dbReference type="AlphaFoldDB" id="A0A7J0ESZ1"/>
<dbReference type="GO" id="GO:0046872">
    <property type="term" value="F:metal ion binding"/>
    <property type="evidence" value="ECO:0007669"/>
    <property type="project" value="UniProtKB-KW"/>
</dbReference>
<dbReference type="Pfam" id="PF14226">
    <property type="entry name" value="DIOX_N"/>
    <property type="match status" value="1"/>
</dbReference>
<keyword evidence="2 5" id="KW-0479">Metal-binding</keyword>
<protein>
    <submittedName>
        <fullName evidence="7">Senescence-related gene 1</fullName>
    </submittedName>
</protein>
<dbReference type="PANTHER" id="PTHR47991">
    <property type="entry name" value="OXOGLUTARATE/IRON-DEPENDENT DIOXYGENASE"/>
    <property type="match status" value="1"/>
</dbReference>
<sequence length="341" mass="38408">MASPKPVLGLGRSLMSVQELAKEPMLTIPEHYICADQEPSTLSHGTSLPVIPILDMEQLLMGEATDLELDKLHSICKEWGIFQLVNHGVSSLLVEKMKSEVEEFYKLPVEEKMKYKIKQGDVEGYGQTILVQEAQKVDWADRETLESYISELQKLAMTLFGFMAKALKIGKSEMEEMFGDGMQSMRMTYYPPCPQPQKVMGLTAHSDATVITILLQLNGVEGLQVKRDGNWIPVSILPNAFVVNVGDILEIFSNGLYKSIEHRATVNSVKERISIAMFFKPKLESEIGPSSTLINPKNPPLFKRVGVEKYFKDFFSRKLNGKSYLEQMRIGNENGEDHNTL</sequence>
<dbReference type="InterPro" id="IPR027443">
    <property type="entry name" value="IPNS-like_sf"/>
</dbReference>
<dbReference type="EMBL" id="BJWL01000006">
    <property type="protein sequence ID" value="GFY88677.1"/>
    <property type="molecule type" value="Genomic_DNA"/>
</dbReference>
<organism evidence="7 8">
    <name type="scientific">Actinidia rufa</name>
    <dbReference type="NCBI Taxonomy" id="165716"/>
    <lineage>
        <taxon>Eukaryota</taxon>
        <taxon>Viridiplantae</taxon>
        <taxon>Streptophyta</taxon>
        <taxon>Embryophyta</taxon>
        <taxon>Tracheophyta</taxon>
        <taxon>Spermatophyta</taxon>
        <taxon>Magnoliopsida</taxon>
        <taxon>eudicotyledons</taxon>
        <taxon>Gunneridae</taxon>
        <taxon>Pentapetalae</taxon>
        <taxon>asterids</taxon>
        <taxon>Ericales</taxon>
        <taxon>Actinidiaceae</taxon>
        <taxon>Actinidia</taxon>
    </lineage>
</organism>
<dbReference type="InterPro" id="IPR026992">
    <property type="entry name" value="DIOX_N"/>
</dbReference>
<evidence type="ECO:0000313" key="8">
    <source>
        <dbReference type="Proteomes" id="UP000585474"/>
    </source>
</evidence>
<dbReference type="Proteomes" id="UP000585474">
    <property type="component" value="Unassembled WGS sequence"/>
</dbReference>
<name>A0A7J0ESZ1_9ERIC</name>
<dbReference type="PROSITE" id="PS51471">
    <property type="entry name" value="FE2OG_OXY"/>
    <property type="match status" value="1"/>
</dbReference>
<dbReference type="FunFam" id="2.60.120.330:FF:000001">
    <property type="entry name" value="Protein SRG1"/>
    <property type="match status" value="1"/>
</dbReference>
<dbReference type="GO" id="GO:0016705">
    <property type="term" value="F:oxidoreductase activity, acting on paired donors, with incorporation or reduction of molecular oxygen"/>
    <property type="evidence" value="ECO:0007669"/>
    <property type="project" value="UniProtKB-ARBA"/>
</dbReference>
<evidence type="ECO:0000256" key="1">
    <source>
        <dbReference type="ARBA" id="ARBA00008056"/>
    </source>
</evidence>
<dbReference type="Pfam" id="PF03171">
    <property type="entry name" value="2OG-FeII_Oxy"/>
    <property type="match status" value="1"/>
</dbReference>
<keyword evidence="3 5" id="KW-0560">Oxidoreductase</keyword>
<keyword evidence="4 5" id="KW-0408">Iron</keyword>
<dbReference type="InterPro" id="IPR005123">
    <property type="entry name" value="Oxoglu/Fe-dep_dioxygenase_dom"/>
</dbReference>
<dbReference type="SUPFAM" id="SSF51197">
    <property type="entry name" value="Clavaminate synthase-like"/>
    <property type="match status" value="1"/>
</dbReference>
<evidence type="ECO:0000313" key="7">
    <source>
        <dbReference type="EMBL" id="GFY88677.1"/>
    </source>
</evidence>
<gene>
    <name evidence="7" type="ORF">Acr_06g0006170</name>
</gene>
<keyword evidence="8" id="KW-1185">Reference proteome</keyword>
<feature type="domain" description="Fe2OG dioxygenase" evidence="6">
    <location>
        <begin position="181"/>
        <end position="281"/>
    </location>
</feature>
<dbReference type="InterPro" id="IPR044861">
    <property type="entry name" value="IPNS-like_FE2OG_OXY"/>
</dbReference>
<evidence type="ECO:0000256" key="5">
    <source>
        <dbReference type="RuleBase" id="RU003682"/>
    </source>
</evidence>
<evidence type="ECO:0000256" key="2">
    <source>
        <dbReference type="ARBA" id="ARBA00022723"/>
    </source>
</evidence>
<evidence type="ECO:0000259" key="6">
    <source>
        <dbReference type="PROSITE" id="PS51471"/>
    </source>
</evidence>
<comment type="caution">
    <text evidence="7">The sequence shown here is derived from an EMBL/GenBank/DDBJ whole genome shotgun (WGS) entry which is preliminary data.</text>
</comment>
<proteinExistence type="inferred from homology"/>
<evidence type="ECO:0000256" key="4">
    <source>
        <dbReference type="ARBA" id="ARBA00023004"/>
    </source>
</evidence>
<reference evidence="7 8" key="1">
    <citation type="submission" date="2019-07" db="EMBL/GenBank/DDBJ databases">
        <title>De Novo Assembly of kiwifruit Actinidia rufa.</title>
        <authorList>
            <person name="Sugita-Konishi S."/>
            <person name="Sato K."/>
            <person name="Mori E."/>
            <person name="Abe Y."/>
            <person name="Kisaki G."/>
            <person name="Hamano K."/>
            <person name="Suezawa K."/>
            <person name="Otani M."/>
            <person name="Fukuda T."/>
            <person name="Manabe T."/>
            <person name="Gomi K."/>
            <person name="Tabuchi M."/>
            <person name="Akimitsu K."/>
            <person name="Kataoka I."/>
        </authorList>
    </citation>
    <scope>NUCLEOTIDE SEQUENCE [LARGE SCALE GENOMIC DNA]</scope>
    <source>
        <strain evidence="8">cv. Fuchu</strain>
    </source>
</reference>